<keyword evidence="2 7" id="KW-0813">Transport</keyword>
<keyword evidence="5 7" id="KW-1133">Transmembrane helix</keyword>
<dbReference type="InterPro" id="IPR035906">
    <property type="entry name" value="MetI-like_sf"/>
</dbReference>
<keyword evidence="4 7" id="KW-0812">Transmembrane</keyword>
<feature type="transmembrane region" description="Helical" evidence="7">
    <location>
        <begin position="183"/>
        <end position="205"/>
    </location>
</feature>
<feature type="transmembrane region" description="Helical" evidence="7">
    <location>
        <begin position="96"/>
        <end position="119"/>
    </location>
</feature>
<dbReference type="EMBL" id="JAMOIM010000017">
    <property type="protein sequence ID" value="MCW6510699.1"/>
    <property type="molecule type" value="Genomic_DNA"/>
</dbReference>
<keyword evidence="3" id="KW-1003">Cell membrane</keyword>
<keyword evidence="6 7" id="KW-0472">Membrane</keyword>
<evidence type="ECO:0000313" key="10">
    <source>
        <dbReference type="Proteomes" id="UP001165667"/>
    </source>
</evidence>
<feature type="transmembrane region" description="Helical" evidence="7">
    <location>
        <begin position="294"/>
        <end position="316"/>
    </location>
</feature>
<dbReference type="RefSeq" id="WP_282587073.1">
    <property type="nucleotide sequence ID" value="NZ_JAMOIM010000017.1"/>
</dbReference>
<dbReference type="PROSITE" id="PS50928">
    <property type="entry name" value="ABC_TM1"/>
    <property type="match status" value="1"/>
</dbReference>
<sequence>MSQIEKLSLDVPSIPAATAGTVRQAPARRWYILVFLAPALLVYSALMVIPLADTLRLSLYRKVDQTSVFVGFANFGRLFGDPNWSVHFWQALVNNIYFFIFHLLLQNPIGIALAALLSLPKLRGRSFYRTAFFLPTMLSFVIVGFTWKLILSPIWGVAPTLLGFVGLKSLFHPWLGLESSALTTLALISVWQFVGIPMMLIYAAMLSIPEEVIEAAELDNVTGFAQFWKIKLPLILPTIGMCSILTFVGNFNAFDLIYTAQGALAGPNYSTDILGTFLFRTFFGNQLQLGDPNMGATIATMMFLIILIGVSIYLFGVQQRMRRYQL</sequence>
<evidence type="ECO:0000256" key="3">
    <source>
        <dbReference type="ARBA" id="ARBA00022475"/>
    </source>
</evidence>
<dbReference type="CDD" id="cd06261">
    <property type="entry name" value="TM_PBP2"/>
    <property type="match status" value="1"/>
</dbReference>
<evidence type="ECO:0000256" key="4">
    <source>
        <dbReference type="ARBA" id="ARBA00022692"/>
    </source>
</evidence>
<evidence type="ECO:0000313" key="9">
    <source>
        <dbReference type="EMBL" id="MCW6510699.1"/>
    </source>
</evidence>
<proteinExistence type="inferred from homology"/>
<evidence type="ECO:0000259" key="8">
    <source>
        <dbReference type="PROSITE" id="PS50928"/>
    </source>
</evidence>
<evidence type="ECO:0000256" key="2">
    <source>
        <dbReference type="ARBA" id="ARBA00022448"/>
    </source>
</evidence>
<dbReference type="PANTHER" id="PTHR30193:SF37">
    <property type="entry name" value="INNER MEMBRANE ABC TRANSPORTER PERMEASE PROTEIN YCJO"/>
    <property type="match status" value="1"/>
</dbReference>
<dbReference type="AlphaFoldDB" id="A0AA42CKL9"/>
<keyword evidence="10" id="KW-1185">Reference proteome</keyword>
<dbReference type="PANTHER" id="PTHR30193">
    <property type="entry name" value="ABC TRANSPORTER PERMEASE PROTEIN"/>
    <property type="match status" value="1"/>
</dbReference>
<dbReference type="GO" id="GO:0005886">
    <property type="term" value="C:plasma membrane"/>
    <property type="evidence" value="ECO:0007669"/>
    <property type="project" value="UniProtKB-SubCell"/>
</dbReference>
<feature type="transmembrane region" description="Helical" evidence="7">
    <location>
        <begin position="30"/>
        <end position="52"/>
    </location>
</feature>
<comment type="subcellular location">
    <subcellularLocation>
        <location evidence="1 7">Cell membrane</location>
        <topology evidence="1 7">Multi-pass membrane protein</topology>
    </subcellularLocation>
</comment>
<reference evidence="9" key="1">
    <citation type="submission" date="2022-05" db="EMBL/GenBank/DDBJ databases">
        <authorList>
            <person name="Pankratov T."/>
        </authorList>
    </citation>
    <scope>NUCLEOTIDE SEQUENCE</scope>
    <source>
        <strain evidence="9">BP6-180914</strain>
    </source>
</reference>
<dbReference type="Pfam" id="PF00528">
    <property type="entry name" value="BPD_transp_1"/>
    <property type="match status" value="1"/>
</dbReference>
<dbReference type="Gene3D" id="1.10.3720.10">
    <property type="entry name" value="MetI-like"/>
    <property type="match status" value="1"/>
</dbReference>
<dbReference type="InterPro" id="IPR000515">
    <property type="entry name" value="MetI-like"/>
</dbReference>
<dbReference type="SUPFAM" id="SSF161098">
    <property type="entry name" value="MetI-like"/>
    <property type="match status" value="1"/>
</dbReference>
<feature type="transmembrane region" description="Helical" evidence="7">
    <location>
        <begin position="126"/>
        <end position="147"/>
    </location>
</feature>
<evidence type="ECO:0000256" key="1">
    <source>
        <dbReference type="ARBA" id="ARBA00004651"/>
    </source>
</evidence>
<dbReference type="Proteomes" id="UP001165667">
    <property type="component" value="Unassembled WGS sequence"/>
</dbReference>
<gene>
    <name evidence="9" type="ORF">M8523_22040</name>
</gene>
<organism evidence="9 10">
    <name type="scientific">Lichenifustis flavocetrariae</name>
    <dbReference type="NCBI Taxonomy" id="2949735"/>
    <lineage>
        <taxon>Bacteria</taxon>
        <taxon>Pseudomonadati</taxon>
        <taxon>Pseudomonadota</taxon>
        <taxon>Alphaproteobacteria</taxon>
        <taxon>Hyphomicrobiales</taxon>
        <taxon>Lichenihabitantaceae</taxon>
        <taxon>Lichenifustis</taxon>
    </lineage>
</organism>
<evidence type="ECO:0000256" key="7">
    <source>
        <dbReference type="RuleBase" id="RU363032"/>
    </source>
</evidence>
<dbReference type="InterPro" id="IPR051393">
    <property type="entry name" value="ABC_transporter_permease"/>
</dbReference>
<evidence type="ECO:0000256" key="6">
    <source>
        <dbReference type="ARBA" id="ARBA00023136"/>
    </source>
</evidence>
<accession>A0AA42CKL9</accession>
<comment type="caution">
    <text evidence="9">The sequence shown here is derived from an EMBL/GenBank/DDBJ whole genome shotgun (WGS) entry which is preliminary data.</text>
</comment>
<protein>
    <submittedName>
        <fullName evidence="9">Sugar ABC transporter permease</fullName>
    </submittedName>
</protein>
<dbReference type="GO" id="GO:0055085">
    <property type="term" value="P:transmembrane transport"/>
    <property type="evidence" value="ECO:0007669"/>
    <property type="project" value="InterPro"/>
</dbReference>
<feature type="domain" description="ABC transmembrane type-1" evidence="8">
    <location>
        <begin position="92"/>
        <end position="315"/>
    </location>
</feature>
<name>A0AA42CKL9_9HYPH</name>
<evidence type="ECO:0000256" key="5">
    <source>
        <dbReference type="ARBA" id="ARBA00022989"/>
    </source>
</evidence>
<comment type="similarity">
    <text evidence="7">Belongs to the binding-protein-dependent transport system permease family.</text>
</comment>